<keyword evidence="3" id="KW-1185">Reference proteome</keyword>
<feature type="compositionally biased region" description="Basic residues" evidence="1">
    <location>
        <begin position="520"/>
        <end position="530"/>
    </location>
</feature>
<dbReference type="EMBL" id="NJEU01000128">
    <property type="protein sequence ID" value="PHH81326.1"/>
    <property type="molecule type" value="Genomic_DNA"/>
</dbReference>
<comment type="caution">
    <text evidence="2">The sequence shown here is derived from an EMBL/GenBank/DDBJ whole genome shotgun (WGS) entry which is preliminary data.</text>
</comment>
<feature type="compositionally biased region" description="Basic and acidic residues" evidence="1">
    <location>
        <begin position="33"/>
        <end position="57"/>
    </location>
</feature>
<feature type="compositionally biased region" description="Polar residues" evidence="1">
    <location>
        <begin position="481"/>
        <end position="496"/>
    </location>
</feature>
<feature type="compositionally biased region" description="Pro residues" evidence="1">
    <location>
        <begin position="502"/>
        <end position="511"/>
    </location>
</feature>
<feature type="compositionally biased region" description="Basic and acidic residues" evidence="1">
    <location>
        <begin position="124"/>
        <end position="135"/>
    </location>
</feature>
<reference evidence="2 3" key="1">
    <citation type="submission" date="2017-06" db="EMBL/GenBank/DDBJ databases">
        <title>Ant-infecting Ophiocordyceps genomes reveal a high diversity of potential behavioral manipulation genes and a possible major role for enterotoxins.</title>
        <authorList>
            <person name="De Bekker C."/>
            <person name="Evans H.C."/>
            <person name="Brachmann A."/>
            <person name="Hughes D.P."/>
        </authorList>
    </citation>
    <scope>NUCLEOTIDE SEQUENCE [LARGE SCALE GENOMIC DNA]</scope>
    <source>
        <strain evidence="2 3">1348a</strain>
    </source>
</reference>
<dbReference type="AlphaFoldDB" id="A0A2C5ZMU5"/>
<protein>
    <submittedName>
        <fullName evidence="2">Uncharacterized protein</fullName>
    </submittedName>
</protein>
<feature type="compositionally biased region" description="Polar residues" evidence="1">
    <location>
        <begin position="612"/>
        <end position="623"/>
    </location>
</feature>
<dbReference type="OrthoDB" id="10491301at2759"/>
<feature type="compositionally biased region" description="Pro residues" evidence="1">
    <location>
        <begin position="664"/>
        <end position="673"/>
    </location>
</feature>
<dbReference type="Proteomes" id="UP000224854">
    <property type="component" value="Unassembled WGS sequence"/>
</dbReference>
<proteinExistence type="predicted"/>
<feature type="compositionally biased region" description="Pro residues" evidence="1">
    <location>
        <begin position="644"/>
        <end position="653"/>
    </location>
</feature>
<name>A0A2C5ZMU5_9HYPO</name>
<evidence type="ECO:0000313" key="3">
    <source>
        <dbReference type="Proteomes" id="UP000224854"/>
    </source>
</evidence>
<feature type="compositionally biased region" description="Low complexity" evidence="1">
    <location>
        <begin position="468"/>
        <end position="479"/>
    </location>
</feature>
<evidence type="ECO:0000256" key="1">
    <source>
        <dbReference type="SAM" id="MobiDB-lite"/>
    </source>
</evidence>
<feature type="compositionally biased region" description="Basic and acidic residues" evidence="1">
    <location>
        <begin position="562"/>
        <end position="574"/>
    </location>
</feature>
<feature type="compositionally biased region" description="Pro residues" evidence="1">
    <location>
        <begin position="367"/>
        <end position="376"/>
    </location>
</feature>
<feature type="region of interest" description="Disordered" evidence="1">
    <location>
        <begin position="1"/>
        <end position="756"/>
    </location>
</feature>
<organism evidence="2 3">
    <name type="scientific">Ophiocordyceps australis</name>
    <dbReference type="NCBI Taxonomy" id="1399860"/>
    <lineage>
        <taxon>Eukaryota</taxon>
        <taxon>Fungi</taxon>
        <taxon>Dikarya</taxon>
        <taxon>Ascomycota</taxon>
        <taxon>Pezizomycotina</taxon>
        <taxon>Sordariomycetes</taxon>
        <taxon>Hypocreomycetidae</taxon>
        <taxon>Hypocreales</taxon>
        <taxon>Ophiocordycipitaceae</taxon>
        <taxon>Ophiocordyceps</taxon>
    </lineage>
</organism>
<evidence type="ECO:0000313" key="2">
    <source>
        <dbReference type="EMBL" id="PHH81326.1"/>
    </source>
</evidence>
<accession>A0A2C5ZMU5</accession>
<gene>
    <name evidence="2" type="ORF">CDD82_1027</name>
</gene>
<feature type="compositionally biased region" description="Basic and acidic residues" evidence="1">
    <location>
        <begin position="264"/>
        <end position="290"/>
    </location>
</feature>
<sequence length="756" mass="80896">MGQASPTLDKREPFRKLAGLGRMGGAGSGLLTKLRDFSRPKNDKFNLGRVKSFEKSSRFPSAPYGFPNQPSSRPPFGPDSKAKASSSHDTSRNRGKHGLTTFSNGPLSPPRGRATSLSSVLKESGARRPGSREPGRAMSAPPGFPGIAATGIRKDRPGTGELGVKSGSGPRAHSSSGRLRPASYPPSLNDNPRANTDRRTKNRGKSNQAPPEHYTSAPSGLGRTLDPSAKHRPHDSEISKSGRKVGKSKFYIASPLKDPPAYADVHRPGRGRLENNARPGRKEKTQRPESRFVPPPQVPDKSPARIHGKGSSVQDSRAADVAAEKARASVELLPPRLPNKGPALRDSNKREKKMAKSAFTRERNSFPPQPLYPAPRLPQKGPALPESGKREKGAANSVLNPVRNSFPPDISRAQLAKLRLASAARPHAKPESLPGASTPAGMVRALLANSAGQKSPGPSDKRHPAPVPSHHAPAQSPASIDQANENGVSETPQIQSSAPLKPSRPAPPIPPQAAKARPNIPRRQRQRNKTPSRLSYEPQLPPIAEHGIEPDVGRQPSMPVGKDSKSGGGRERPQLKKNMAGKDFPASLLPSAKAEGDDEPMMPPMPKHAPTLATQVKSMQDKSFLSRDDIAPLDGIKGSQEKSIPPPPPPPPSGGIKGSQEKPVNPPPSPPPSYEEATRHPKFNQGKSPGLPLEGPALSKDVPKQNQPQQELARALMDQLKKFQTNPNPPPLAHQDAVWSKDVESSKAKSVPLLQK</sequence>